<evidence type="ECO:0000256" key="3">
    <source>
        <dbReference type="ARBA" id="ARBA00022777"/>
    </source>
</evidence>
<sequence>MIQSANGDNNTMAIVAGVDFGTLSVRVTLLDSERGPLGTAVAEYPLHRKREDPDFATQSHADHMRNLAKAMRDVLEKCNVAGDKVEAIALDTTGSSVIPVDKNLQPLDEYYLWCDHRAKREAREITEACHRDGIEAIEWCGGVYSHEWGFAKLLHWLRNNPDKRANFASAFEHCDMVAATLAGITDPHKAKRSVCAMGHKWLWNPKWGGFPPQAFLSKLDPLLDGVVNKLSGEYLTSDHLAGHLSEHWAAELGLRAGIPIPVGAFDAHWDAIGAGCRTGDVVNVIGTSTCIIAMQPDISLIPGVCGVVPGSVHPAYAGVEAGLSATGDIFEAIARRAGTTVKSLAQGIEKNRPGQTGLLRLTWDNGDRTVLVNADLAGITIGWNLLTTAQDELFAAIEGTAFHTRIILERMAEHGVPVERVVNAGGIPQNNATLNQIYANVLNKPVVVPDGIPTSLGSGIFAMLAAGLFTTVEEAQDKLCLKYRTYNPDPEAAVIYDKLYRHYRAHYFNFGEGSSESVTMLDTFRELREIAHLSHASSQEALLKA</sequence>
<dbReference type="Gene3D" id="1.20.58.2240">
    <property type="match status" value="1"/>
</dbReference>
<reference evidence="9" key="1">
    <citation type="journal article" date="2014" name="Int. J. Syst. Evol. Microbiol.">
        <title>Complete genome sequence of Corynebacterium casei LMG S-19264T (=DSM 44701T), isolated from a smear-ripened cheese.</title>
        <authorList>
            <consortium name="US DOE Joint Genome Institute (JGI-PGF)"/>
            <person name="Walter F."/>
            <person name="Albersmeier A."/>
            <person name="Kalinowski J."/>
            <person name="Ruckert C."/>
        </authorList>
    </citation>
    <scope>NUCLEOTIDE SEQUENCE</scope>
    <source>
        <strain evidence="9">CGMCC 1.12997</strain>
    </source>
</reference>
<evidence type="ECO:0000256" key="1">
    <source>
        <dbReference type="ARBA" id="ARBA00022679"/>
    </source>
</evidence>
<gene>
    <name evidence="9" type="ORF">GCM10011585_37290</name>
</gene>
<feature type="domain" description="Carbohydrate kinase FGGY N-terminal" evidence="7">
    <location>
        <begin position="15"/>
        <end position="273"/>
    </location>
</feature>
<dbReference type="Proteomes" id="UP000647241">
    <property type="component" value="Unassembled WGS sequence"/>
</dbReference>
<keyword evidence="1" id="KW-0808">Transferase</keyword>
<dbReference type="PANTHER" id="PTHR43435">
    <property type="entry name" value="RIBULOKINASE"/>
    <property type="match status" value="1"/>
</dbReference>
<dbReference type="GO" id="GO:0005524">
    <property type="term" value="F:ATP binding"/>
    <property type="evidence" value="ECO:0007669"/>
    <property type="project" value="UniProtKB-KW"/>
</dbReference>
<keyword evidence="2" id="KW-0547">Nucleotide-binding</keyword>
<comment type="caution">
    <text evidence="9">The sequence shown here is derived from an EMBL/GenBank/DDBJ whole genome shotgun (WGS) entry which is preliminary data.</text>
</comment>
<dbReference type="GO" id="GO:0019150">
    <property type="term" value="F:D-ribulokinase activity"/>
    <property type="evidence" value="ECO:0007669"/>
    <property type="project" value="TreeGrafter"/>
</dbReference>
<dbReference type="InterPro" id="IPR000577">
    <property type="entry name" value="Carb_kinase_FGGY"/>
</dbReference>
<keyword evidence="5" id="KW-0054">Arabinose catabolism</keyword>
<keyword evidence="6" id="KW-0119">Carbohydrate metabolism</keyword>
<evidence type="ECO:0000256" key="2">
    <source>
        <dbReference type="ARBA" id="ARBA00022741"/>
    </source>
</evidence>
<evidence type="ECO:0000259" key="7">
    <source>
        <dbReference type="Pfam" id="PF00370"/>
    </source>
</evidence>
<proteinExistence type="predicted"/>
<evidence type="ECO:0000256" key="4">
    <source>
        <dbReference type="ARBA" id="ARBA00022840"/>
    </source>
</evidence>
<keyword evidence="4" id="KW-0067">ATP-binding</keyword>
<reference evidence="9" key="2">
    <citation type="submission" date="2020-09" db="EMBL/GenBank/DDBJ databases">
        <authorList>
            <person name="Sun Q."/>
            <person name="Zhou Y."/>
        </authorList>
    </citation>
    <scope>NUCLEOTIDE SEQUENCE</scope>
    <source>
        <strain evidence="9">CGMCC 1.12997</strain>
    </source>
</reference>
<name>A0A917HVC4_9BACT</name>
<dbReference type="PANTHER" id="PTHR43435:SF4">
    <property type="entry name" value="FGGY CARBOHYDRATE KINASE DOMAIN-CONTAINING PROTEIN"/>
    <property type="match status" value="1"/>
</dbReference>
<dbReference type="SUPFAM" id="SSF53067">
    <property type="entry name" value="Actin-like ATPase domain"/>
    <property type="match status" value="2"/>
</dbReference>
<dbReference type="InterPro" id="IPR018485">
    <property type="entry name" value="FGGY_C"/>
</dbReference>
<dbReference type="InterPro" id="IPR043129">
    <property type="entry name" value="ATPase_NBD"/>
</dbReference>
<feature type="domain" description="Carbohydrate kinase FGGY C-terminal" evidence="8">
    <location>
        <begin position="282"/>
        <end position="466"/>
    </location>
</feature>
<dbReference type="CDD" id="cd07781">
    <property type="entry name" value="ASKHA_NBD_FGGY_L-RBK"/>
    <property type="match status" value="1"/>
</dbReference>
<dbReference type="NCBIfam" id="NF003154">
    <property type="entry name" value="PRK04123.1"/>
    <property type="match status" value="1"/>
</dbReference>
<dbReference type="Pfam" id="PF02782">
    <property type="entry name" value="FGGY_C"/>
    <property type="match status" value="1"/>
</dbReference>
<keyword evidence="3" id="KW-0418">Kinase</keyword>
<protein>
    <submittedName>
        <fullName evidence="9">Ribulokinase</fullName>
    </submittedName>
</protein>
<evidence type="ECO:0000256" key="5">
    <source>
        <dbReference type="ARBA" id="ARBA00022935"/>
    </source>
</evidence>
<dbReference type="GO" id="GO:0019569">
    <property type="term" value="P:L-arabinose catabolic process to D-xylulose 5-phosphate"/>
    <property type="evidence" value="ECO:0007669"/>
    <property type="project" value="InterPro"/>
</dbReference>
<dbReference type="EMBL" id="BMGT01000005">
    <property type="protein sequence ID" value="GGG89577.1"/>
    <property type="molecule type" value="Genomic_DNA"/>
</dbReference>
<dbReference type="AlphaFoldDB" id="A0A917HVC4"/>
<dbReference type="Gene3D" id="3.30.420.40">
    <property type="match status" value="1"/>
</dbReference>
<dbReference type="InterPro" id="IPR005929">
    <property type="entry name" value="Ribulokinase"/>
</dbReference>
<dbReference type="GO" id="GO:0005737">
    <property type="term" value="C:cytoplasm"/>
    <property type="evidence" value="ECO:0007669"/>
    <property type="project" value="TreeGrafter"/>
</dbReference>
<evidence type="ECO:0000313" key="9">
    <source>
        <dbReference type="EMBL" id="GGG89577.1"/>
    </source>
</evidence>
<evidence type="ECO:0000256" key="6">
    <source>
        <dbReference type="ARBA" id="ARBA00023277"/>
    </source>
</evidence>
<organism evidence="9 10">
    <name type="scientific">Edaphobacter dinghuensis</name>
    <dbReference type="NCBI Taxonomy" id="1560005"/>
    <lineage>
        <taxon>Bacteria</taxon>
        <taxon>Pseudomonadati</taxon>
        <taxon>Acidobacteriota</taxon>
        <taxon>Terriglobia</taxon>
        <taxon>Terriglobales</taxon>
        <taxon>Acidobacteriaceae</taxon>
        <taxon>Edaphobacter</taxon>
    </lineage>
</organism>
<evidence type="ECO:0000313" key="10">
    <source>
        <dbReference type="Proteomes" id="UP000647241"/>
    </source>
</evidence>
<accession>A0A917HVC4</accession>
<dbReference type="InterPro" id="IPR018484">
    <property type="entry name" value="FGGY_N"/>
</dbReference>
<keyword evidence="10" id="KW-1185">Reference proteome</keyword>
<dbReference type="GO" id="GO:0008741">
    <property type="term" value="F:ribulokinase activity"/>
    <property type="evidence" value="ECO:0007669"/>
    <property type="project" value="InterPro"/>
</dbReference>
<dbReference type="Pfam" id="PF00370">
    <property type="entry name" value="FGGY_N"/>
    <property type="match status" value="1"/>
</dbReference>
<evidence type="ECO:0000259" key="8">
    <source>
        <dbReference type="Pfam" id="PF02782"/>
    </source>
</evidence>
<dbReference type="PIRSF" id="PIRSF000538">
    <property type="entry name" value="GlpK"/>
    <property type="match status" value="1"/>
</dbReference>